<gene>
    <name evidence="2" type="ORF">EYC84_005728</name>
</gene>
<evidence type="ECO:0000256" key="1">
    <source>
        <dbReference type="SAM" id="MobiDB-lite"/>
    </source>
</evidence>
<dbReference type="Proteomes" id="UP000322873">
    <property type="component" value="Unassembled WGS sequence"/>
</dbReference>
<comment type="caution">
    <text evidence="2">The sequence shown here is derived from an EMBL/GenBank/DDBJ whole genome shotgun (WGS) entry which is preliminary data.</text>
</comment>
<name>A0A5M9JYC0_MONFR</name>
<sequence length="87" mass="10150">MNTSTHWHRTKVCQLIVFISSIYNYIITTRHSSFIHSPAITFPPSPHTILVRSILFSNSNHNDIKKDKQEVSNKLNTQQNSFEQPQR</sequence>
<proteinExistence type="predicted"/>
<feature type="compositionally biased region" description="Polar residues" evidence="1">
    <location>
        <begin position="72"/>
        <end position="87"/>
    </location>
</feature>
<dbReference type="AlphaFoldDB" id="A0A5M9JYC0"/>
<organism evidence="2 3">
    <name type="scientific">Monilinia fructicola</name>
    <name type="common">Brown rot fungus</name>
    <name type="synonym">Ciboria fructicola</name>
    <dbReference type="NCBI Taxonomy" id="38448"/>
    <lineage>
        <taxon>Eukaryota</taxon>
        <taxon>Fungi</taxon>
        <taxon>Dikarya</taxon>
        <taxon>Ascomycota</taxon>
        <taxon>Pezizomycotina</taxon>
        <taxon>Leotiomycetes</taxon>
        <taxon>Helotiales</taxon>
        <taxon>Sclerotiniaceae</taxon>
        <taxon>Monilinia</taxon>
    </lineage>
</organism>
<reference evidence="2 3" key="1">
    <citation type="submission" date="2019-06" db="EMBL/GenBank/DDBJ databases">
        <title>Genome Sequence of the Brown Rot Fungal Pathogen Monilinia fructicola.</title>
        <authorList>
            <person name="De Miccolis Angelini R.M."/>
            <person name="Landi L."/>
            <person name="Abate D."/>
            <person name="Pollastro S."/>
            <person name="Romanazzi G."/>
            <person name="Faretra F."/>
        </authorList>
    </citation>
    <scope>NUCLEOTIDE SEQUENCE [LARGE SCALE GENOMIC DNA]</scope>
    <source>
        <strain evidence="2 3">Mfrc123</strain>
    </source>
</reference>
<keyword evidence="3" id="KW-1185">Reference proteome</keyword>
<evidence type="ECO:0000313" key="3">
    <source>
        <dbReference type="Proteomes" id="UP000322873"/>
    </source>
</evidence>
<feature type="region of interest" description="Disordered" evidence="1">
    <location>
        <begin position="68"/>
        <end position="87"/>
    </location>
</feature>
<evidence type="ECO:0000313" key="2">
    <source>
        <dbReference type="EMBL" id="KAA8574221.1"/>
    </source>
</evidence>
<accession>A0A5M9JYC0</accession>
<protein>
    <submittedName>
        <fullName evidence="2">Uncharacterized protein</fullName>
    </submittedName>
</protein>
<dbReference type="EMBL" id="VICG01000003">
    <property type="protein sequence ID" value="KAA8574221.1"/>
    <property type="molecule type" value="Genomic_DNA"/>
</dbReference>